<comment type="similarity">
    <text evidence="2 9">Belongs to the SLC41A transporter family.</text>
</comment>
<dbReference type="GO" id="GO:0005886">
    <property type="term" value="C:plasma membrane"/>
    <property type="evidence" value="ECO:0007669"/>
    <property type="project" value="UniProtKB-SubCell"/>
</dbReference>
<dbReference type="SMART" id="SM00924">
    <property type="entry name" value="MgtE_N"/>
    <property type="match status" value="1"/>
</dbReference>
<dbReference type="SUPFAM" id="SSF161093">
    <property type="entry name" value="MgtE membrane domain-like"/>
    <property type="match status" value="1"/>
</dbReference>
<dbReference type="InterPro" id="IPR006669">
    <property type="entry name" value="MgtE_transporter"/>
</dbReference>
<dbReference type="SUPFAM" id="SSF158791">
    <property type="entry name" value="MgtE N-terminal domain-like"/>
    <property type="match status" value="1"/>
</dbReference>
<dbReference type="Gene3D" id="1.25.60.10">
    <property type="entry name" value="MgtE N-terminal domain-like"/>
    <property type="match status" value="1"/>
</dbReference>
<dbReference type="InterPro" id="IPR000644">
    <property type="entry name" value="CBS_dom"/>
</dbReference>
<dbReference type="CDD" id="cd04606">
    <property type="entry name" value="CBS_pair_Mg_transporter"/>
    <property type="match status" value="1"/>
</dbReference>
<evidence type="ECO:0000256" key="6">
    <source>
        <dbReference type="ARBA" id="ARBA00022989"/>
    </source>
</evidence>
<dbReference type="PANTHER" id="PTHR43773:SF1">
    <property type="entry name" value="MAGNESIUM TRANSPORTER MGTE"/>
    <property type="match status" value="1"/>
</dbReference>
<keyword evidence="6 9" id="KW-1133">Transmembrane helix</keyword>
<comment type="function">
    <text evidence="9">Acts as a magnesium transporter.</text>
</comment>
<evidence type="ECO:0000256" key="8">
    <source>
        <dbReference type="PROSITE-ProRule" id="PRU00703"/>
    </source>
</evidence>
<dbReference type="PANTHER" id="PTHR43773">
    <property type="entry name" value="MAGNESIUM TRANSPORTER MGTE"/>
    <property type="match status" value="1"/>
</dbReference>
<dbReference type="Gene3D" id="3.10.580.10">
    <property type="entry name" value="CBS-domain"/>
    <property type="match status" value="1"/>
</dbReference>
<keyword evidence="9" id="KW-1003">Cell membrane</keyword>
<accession>A0A412FYZ5</accession>
<dbReference type="InterPro" id="IPR006667">
    <property type="entry name" value="SLC41_membr_dom"/>
</dbReference>
<name>A0A412FYZ5_9FIRM</name>
<feature type="transmembrane region" description="Helical" evidence="9">
    <location>
        <begin position="417"/>
        <end position="442"/>
    </location>
</feature>
<keyword evidence="7 9" id="KW-0472">Membrane</keyword>
<sequence length="443" mass="49611">MTVKNITELLNAKKYAQIKKELNEMNSVDLAELLEQFPQESMVVLFRLIAKETAAEVFTNMNTEMQQALISTFTEKELKDIFEDMFMDDTVDILEEMPANVVERILDVTDKETRSRINELLQYPQDSAGSLMTTEYVDLKKTMSVREAIAKIKRVGIDQETIYTCYVIENKKLLGIVTAKSLLLNDENALIGDLMETHIISVRTHDDQEEVSKLFQKYRLISIPVVDTENCMVGIVTFDDAMEVYQEEMAEDIALMAAVQPSDDSYFGTSVFNHAKHRILWLLFLMLSATITGTIISRYEETISAIPLLVSFIPMLMDTGGNCGTQSSTLVIRGIATDEIRFSDLFKVAFKESRIALIVGAALAAVNGLRIIVMYQDPRLAILLGISLMCTVFLAELIGCLLPLLAKKVHLDPAIMAAPLITTIVDTCSIIIYFAIATHLFAL</sequence>
<dbReference type="SMART" id="SM00116">
    <property type="entry name" value="CBS"/>
    <property type="match status" value="2"/>
</dbReference>
<dbReference type="InterPro" id="IPR006668">
    <property type="entry name" value="Mg_transptr_MgtE_intracell_dom"/>
</dbReference>
<evidence type="ECO:0000259" key="10">
    <source>
        <dbReference type="PROSITE" id="PS51371"/>
    </source>
</evidence>
<dbReference type="NCBIfam" id="TIGR00400">
    <property type="entry name" value="mgtE"/>
    <property type="match status" value="1"/>
</dbReference>
<dbReference type="InterPro" id="IPR036739">
    <property type="entry name" value="SLC41_membr_dom_sf"/>
</dbReference>
<dbReference type="PROSITE" id="PS51371">
    <property type="entry name" value="CBS"/>
    <property type="match status" value="1"/>
</dbReference>
<comment type="subcellular location">
    <subcellularLocation>
        <location evidence="9">Cell membrane</location>
        <topology evidence="9">Multi-pass membrane protein</topology>
    </subcellularLocation>
    <subcellularLocation>
        <location evidence="1">Membrane</location>
        <topology evidence="1">Multi-pass membrane protein</topology>
    </subcellularLocation>
</comment>
<dbReference type="Proteomes" id="UP000284178">
    <property type="component" value="Unassembled WGS sequence"/>
</dbReference>
<evidence type="ECO:0000256" key="9">
    <source>
        <dbReference type="RuleBase" id="RU362011"/>
    </source>
</evidence>
<evidence type="ECO:0000313" key="12">
    <source>
        <dbReference type="Proteomes" id="UP000284178"/>
    </source>
</evidence>
<proteinExistence type="inferred from homology"/>
<keyword evidence="3 9" id="KW-0813">Transport</keyword>
<dbReference type="Gene3D" id="1.10.357.20">
    <property type="entry name" value="SLC41 divalent cation transporters, integral membrane domain"/>
    <property type="match status" value="1"/>
</dbReference>
<dbReference type="GO" id="GO:0046872">
    <property type="term" value="F:metal ion binding"/>
    <property type="evidence" value="ECO:0007669"/>
    <property type="project" value="UniProtKB-KW"/>
</dbReference>
<comment type="caution">
    <text evidence="11">The sequence shown here is derived from an EMBL/GenBank/DDBJ whole genome shotgun (WGS) entry which is preliminary data.</text>
</comment>
<comment type="subunit">
    <text evidence="9">Homodimer.</text>
</comment>
<dbReference type="EMBL" id="QRUP01000012">
    <property type="protein sequence ID" value="RGR73386.1"/>
    <property type="molecule type" value="Genomic_DNA"/>
</dbReference>
<dbReference type="RefSeq" id="WP_006059390.1">
    <property type="nucleotide sequence ID" value="NZ_CABJCV010000012.1"/>
</dbReference>
<reference evidence="11 12" key="1">
    <citation type="submission" date="2018-08" db="EMBL/GenBank/DDBJ databases">
        <title>A genome reference for cultivated species of the human gut microbiota.</title>
        <authorList>
            <person name="Zou Y."/>
            <person name="Xue W."/>
            <person name="Luo G."/>
        </authorList>
    </citation>
    <scope>NUCLEOTIDE SEQUENCE [LARGE SCALE GENOMIC DNA]</scope>
    <source>
        <strain evidence="11 12">AF24-29</strain>
    </source>
</reference>
<evidence type="ECO:0000313" key="11">
    <source>
        <dbReference type="EMBL" id="RGR73386.1"/>
    </source>
</evidence>
<protein>
    <recommendedName>
        <fullName evidence="9">Magnesium transporter MgtE</fullName>
    </recommendedName>
</protein>
<organism evidence="11 12">
    <name type="scientific">Holdemania filiformis</name>
    <dbReference type="NCBI Taxonomy" id="61171"/>
    <lineage>
        <taxon>Bacteria</taxon>
        <taxon>Bacillati</taxon>
        <taxon>Bacillota</taxon>
        <taxon>Erysipelotrichia</taxon>
        <taxon>Erysipelotrichales</taxon>
        <taxon>Erysipelotrichaceae</taxon>
        <taxon>Holdemania</taxon>
    </lineage>
</organism>
<gene>
    <name evidence="11" type="primary">mgtE</name>
    <name evidence="11" type="ORF">DWY25_10285</name>
</gene>
<keyword evidence="8" id="KW-0129">CBS domain</keyword>
<feature type="transmembrane region" description="Helical" evidence="9">
    <location>
        <begin position="355"/>
        <end position="375"/>
    </location>
</feature>
<dbReference type="Pfam" id="PF01769">
    <property type="entry name" value="MgtE"/>
    <property type="match status" value="1"/>
</dbReference>
<dbReference type="GeneID" id="83015785"/>
<feature type="transmembrane region" description="Helical" evidence="9">
    <location>
        <begin position="279"/>
        <end position="299"/>
    </location>
</feature>
<dbReference type="Pfam" id="PF03448">
    <property type="entry name" value="MgtE_N"/>
    <property type="match status" value="1"/>
</dbReference>
<keyword evidence="9" id="KW-0479">Metal-binding</keyword>
<dbReference type="InterPro" id="IPR046342">
    <property type="entry name" value="CBS_dom_sf"/>
</dbReference>
<evidence type="ECO:0000256" key="3">
    <source>
        <dbReference type="ARBA" id="ARBA00022448"/>
    </source>
</evidence>
<keyword evidence="5 9" id="KW-0460">Magnesium</keyword>
<evidence type="ECO:0000256" key="1">
    <source>
        <dbReference type="ARBA" id="ARBA00004141"/>
    </source>
</evidence>
<evidence type="ECO:0000256" key="4">
    <source>
        <dbReference type="ARBA" id="ARBA00022692"/>
    </source>
</evidence>
<dbReference type="SUPFAM" id="SSF54631">
    <property type="entry name" value="CBS-domain pair"/>
    <property type="match status" value="1"/>
</dbReference>
<evidence type="ECO:0000256" key="7">
    <source>
        <dbReference type="ARBA" id="ARBA00023136"/>
    </source>
</evidence>
<feature type="transmembrane region" description="Helical" evidence="9">
    <location>
        <begin position="381"/>
        <end position="405"/>
    </location>
</feature>
<keyword evidence="4 9" id="KW-0812">Transmembrane</keyword>
<dbReference type="InterPro" id="IPR038076">
    <property type="entry name" value="MgtE_N_sf"/>
</dbReference>
<feature type="domain" description="CBS" evidence="10">
    <location>
        <begin position="195"/>
        <end position="251"/>
    </location>
</feature>
<dbReference type="GO" id="GO:0015095">
    <property type="term" value="F:magnesium ion transmembrane transporter activity"/>
    <property type="evidence" value="ECO:0007669"/>
    <property type="project" value="UniProtKB-UniRule"/>
</dbReference>
<comment type="caution">
    <text evidence="9">Lacks conserved residue(s) required for the propagation of feature annotation.</text>
</comment>
<keyword evidence="12" id="KW-1185">Reference proteome</keyword>
<dbReference type="Pfam" id="PF00571">
    <property type="entry name" value="CBS"/>
    <property type="match status" value="2"/>
</dbReference>
<evidence type="ECO:0000256" key="2">
    <source>
        <dbReference type="ARBA" id="ARBA00009749"/>
    </source>
</evidence>
<evidence type="ECO:0000256" key="5">
    <source>
        <dbReference type="ARBA" id="ARBA00022842"/>
    </source>
</evidence>
<dbReference type="AlphaFoldDB" id="A0A412FYZ5"/>